<proteinExistence type="predicted"/>
<dbReference type="EMBL" id="JARK01001488">
    <property type="protein sequence ID" value="EYB96176.1"/>
    <property type="molecule type" value="Genomic_DNA"/>
</dbReference>
<protein>
    <recommendedName>
        <fullName evidence="4">Nematode cuticle collagen N-terminal domain-containing protein</fullName>
    </recommendedName>
</protein>
<dbReference type="Proteomes" id="UP000024635">
    <property type="component" value="Unassembled WGS sequence"/>
</dbReference>
<feature type="signal peptide" evidence="1">
    <location>
        <begin position="1"/>
        <end position="22"/>
    </location>
</feature>
<comment type="caution">
    <text evidence="2">The sequence shown here is derived from an EMBL/GenBank/DDBJ whole genome shotgun (WGS) entry which is preliminary data.</text>
</comment>
<keyword evidence="3" id="KW-1185">Reference proteome</keyword>
<feature type="chain" id="PRO_5001487006" description="Nematode cuticle collagen N-terminal domain-containing protein" evidence="1">
    <location>
        <begin position="23"/>
        <end position="136"/>
    </location>
</feature>
<keyword evidence="1" id="KW-0732">Signal</keyword>
<organism evidence="2 3">
    <name type="scientific">Ancylostoma ceylanicum</name>
    <dbReference type="NCBI Taxonomy" id="53326"/>
    <lineage>
        <taxon>Eukaryota</taxon>
        <taxon>Metazoa</taxon>
        <taxon>Ecdysozoa</taxon>
        <taxon>Nematoda</taxon>
        <taxon>Chromadorea</taxon>
        <taxon>Rhabditida</taxon>
        <taxon>Rhabditina</taxon>
        <taxon>Rhabditomorpha</taxon>
        <taxon>Strongyloidea</taxon>
        <taxon>Ancylostomatidae</taxon>
        <taxon>Ancylostomatinae</taxon>
        <taxon>Ancylostoma</taxon>
    </lineage>
</organism>
<sequence>MPITSVCLFLAFPADFSGSSQAASCIIRRSRCHRRRGRVGFIGACTRAWAAGVELVVGCSVAPRRRHHIDLPPATASIPLPSAVMTGGALLFFSSLLVSVSGGLFTKTTSEWEHYHDHEALLDKLLEIVQKCPQVR</sequence>
<evidence type="ECO:0000313" key="2">
    <source>
        <dbReference type="EMBL" id="EYB96176.1"/>
    </source>
</evidence>
<evidence type="ECO:0000256" key="1">
    <source>
        <dbReference type="SAM" id="SignalP"/>
    </source>
</evidence>
<name>A0A016T0L6_9BILA</name>
<dbReference type="AlphaFoldDB" id="A0A016T0L6"/>
<evidence type="ECO:0000313" key="3">
    <source>
        <dbReference type="Proteomes" id="UP000024635"/>
    </source>
</evidence>
<gene>
    <name evidence="2" type="primary">Acey_s0152.g2852</name>
    <name evidence="2" type="ORF">Y032_0152g2852</name>
</gene>
<accession>A0A016T0L6</accession>
<evidence type="ECO:0008006" key="4">
    <source>
        <dbReference type="Google" id="ProtNLM"/>
    </source>
</evidence>
<reference evidence="3" key="1">
    <citation type="journal article" date="2015" name="Nat. Genet.">
        <title>The genome and transcriptome of the zoonotic hookworm Ancylostoma ceylanicum identify infection-specific gene families.</title>
        <authorList>
            <person name="Schwarz E.M."/>
            <person name="Hu Y."/>
            <person name="Antoshechkin I."/>
            <person name="Miller M.M."/>
            <person name="Sternberg P.W."/>
            <person name="Aroian R.V."/>
        </authorList>
    </citation>
    <scope>NUCLEOTIDE SEQUENCE</scope>
    <source>
        <strain evidence="3">HY135</strain>
    </source>
</reference>